<keyword evidence="2" id="KW-0732">Signal</keyword>
<keyword evidence="4" id="KW-1185">Reference proteome</keyword>
<feature type="compositionally biased region" description="Polar residues" evidence="1">
    <location>
        <begin position="51"/>
        <end position="65"/>
    </location>
</feature>
<reference evidence="3 4" key="1">
    <citation type="submission" date="2020-10" db="EMBL/GenBank/DDBJ databases">
        <title>Sequencing the genomes of 1000 actinobacteria strains.</title>
        <authorList>
            <person name="Klenk H.-P."/>
        </authorList>
    </citation>
    <scope>NUCLEOTIDE SEQUENCE [LARGE SCALE GENOMIC DNA]</scope>
    <source>
        <strain evidence="3 4">DSM 7307</strain>
    </source>
</reference>
<evidence type="ECO:0000313" key="3">
    <source>
        <dbReference type="EMBL" id="MBE1504257.1"/>
    </source>
</evidence>
<proteinExistence type="predicted"/>
<evidence type="ECO:0000313" key="4">
    <source>
        <dbReference type="Proteomes" id="UP000620262"/>
    </source>
</evidence>
<protein>
    <submittedName>
        <fullName evidence="3">Uncharacterized protein YxeA</fullName>
    </submittedName>
</protein>
<evidence type="ECO:0000256" key="1">
    <source>
        <dbReference type="SAM" id="MobiDB-lite"/>
    </source>
</evidence>
<feature type="compositionally biased region" description="Low complexity" evidence="1">
    <location>
        <begin position="30"/>
        <end position="40"/>
    </location>
</feature>
<dbReference type="Proteomes" id="UP000620262">
    <property type="component" value="Unassembled WGS sequence"/>
</dbReference>
<dbReference type="EMBL" id="JADBEC010000001">
    <property type="protein sequence ID" value="MBE1504257.1"/>
    <property type="molecule type" value="Genomic_DNA"/>
</dbReference>
<feature type="signal peptide" evidence="2">
    <location>
        <begin position="1"/>
        <end position="24"/>
    </location>
</feature>
<organism evidence="3 4">
    <name type="scientific">Rhizobium viscosum</name>
    <name type="common">Arthrobacter viscosus</name>
    <dbReference type="NCBI Taxonomy" id="1673"/>
    <lineage>
        <taxon>Bacteria</taxon>
        <taxon>Pseudomonadati</taxon>
        <taxon>Pseudomonadota</taxon>
        <taxon>Alphaproteobacteria</taxon>
        <taxon>Hyphomicrobiales</taxon>
        <taxon>Rhizobiaceae</taxon>
        <taxon>Rhizobium/Agrobacterium group</taxon>
        <taxon>Rhizobium</taxon>
    </lineage>
</organism>
<evidence type="ECO:0000256" key="2">
    <source>
        <dbReference type="SAM" id="SignalP"/>
    </source>
</evidence>
<feature type="chain" id="PRO_5045715526" evidence="2">
    <location>
        <begin position="25"/>
        <end position="91"/>
    </location>
</feature>
<sequence>MVNIVKNGLVAVALGAIVSVSAFASANAAPAQQQQVVKQQKNTNARKEPRTTGSVNGASTSSESYQYGRKKSLNMACSLRFNPTSSSGCNY</sequence>
<name>A0ABR9IM41_RHIVS</name>
<dbReference type="RefSeq" id="WP_192728313.1">
    <property type="nucleotide sequence ID" value="NZ_BAAAVL010000001.1"/>
</dbReference>
<comment type="caution">
    <text evidence="3">The sequence shown here is derived from an EMBL/GenBank/DDBJ whole genome shotgun (WGS) entry which is preliminary data.</text>
</comment>
<gene>
    <name evidence="3" type="ORF">H4W29_001438</name>
</gene>
<feature type="region of interest" description="Disordered" evidence="1">
    <location>
        <begin position="30"/>
        <end position="67"/>
    </location>
</feature>
<accession>A0ABR9IM41</accession>